<dbReference type="InterPro" id="IPR050194">
    <property type="entry name" value="Glycosyltransferase_grp1"/>
</dbReference>
<dbReference type="Pfam" id="PF00534">
    <property type="entry name" value="Glycos_transf_1"/>
    <property type="match status" value="1"/>
</dbReference>
<accession>A0A2U3KYZ1</accession>
<dbReference type="GO" id="GO:0016787">
    <property type="term" value="F:hydrolase activity"/>
    <property type="evidence" value="ECO:0007669"/>
    <property type="project" value="UniProtKB-KW"/>
</dbReference>
<dbReference type="InterPro" id="IPR001296">
    <property type="entry name" value="Glyco_trans_1"/>
</dbReference>
<reference evidence="4" key="1">
    <citation type="submission" date="2018-02" db="EMBL/GenBank/DDBJ databases">
        <authorList>
            <person name="Hausmann B."/>
        </authorList>
    </citation>
    <scope>NUCLEOTIDE SEQUENCE [LARGE SCALE GENOMIC DNA]</scope>
    <source>
        <strain evidence="4">Peat soil MAG SbF1</strain>
    </source>
</reference>
<dbReference type="GO" id="GO:0016758">
    <property type="term" value="F:hexosyltransferase activity"/>
    <property type="evidence" value="ECO:0007669"/>
    <property type="project" value="TreeGrafter"/>
</dbReference>
<dbReference type="PANTHER" id="PTHR45947:SF3">
    <property type="entry name" value="SULFOQUINOVOSYL TRANSFERASE SQD2"/>
    <property type="match status" value="1"/>
</dbReference>
<sequence length="393" mass="44212">MRILILAGWYPNLENPMKGIFVREQALALAKAGLPVAVFYPFDEAIKSGEMKYQIEESIPVYRANTLGCRNRYLARVVSYYTANRRLAEVVKLYQPDIIHVHVGYPAGIVAYLFTRHHKIPYVITEHMSYLQDYVAKWQHRILLKPTFEQAAYVLPVSQALAEQIESFGWKVKLKPVPNVVDTERFTPLSPGAQTKSPTVKEQGEGSGMIRILFAGNMEETQIKGVQYLLPAFAQVCKEASQRMFHLDLVGEGGKRATYEEMTKHLGISDCCTFHGRVDPRDMPELYRRSDFVILPSLKETFGCVLIEALATGKPVLATNCGGPQSIVNEKVGLLVQPGSIKDLVEGIQKMLIRLDQDQYQATELREYALTHYSGQALAGMLKEIYGQVVENP</sequence>
<gene>
    <name evidence="3" type="ORF">SBF1_3110003</name>
</gene>
<dbReference type="Proteomes" id="UP000238916">
    <property type="component" value="Unassembled WGS sequence"/>
</dbReference>
<dbReference type="PANTHER" id="PTHR45947">
    <property type="entry name" value="SULFOQUINOVOSYL TRANSFERASE SQD2"/>
    <property type="match status" value="1"/>
</dbReference>
<evidence type="ECO:0000259" key="1">
    <source>
        <dbReference type="Pfam" id="PF00534"/>
    </source>
</evidence>
<dbReference type="AlphaFoldDB" id="A0A2U3KYZ1"/>
<dbReference type="EMBL" id="OMOF01000237">
    <property type="protein sequence ID" value="SPF44875.1"/>
    <property type="molecule type" value="Genomic_DNA"/>
</dbReference>
<dbReference type="SUPFAM" id="SSF53756">
    <property type="entry name" value="UDP-Glycosyltransferase/glycogen phosphorylase"/>
    <property type="match status" value="1"/>
</dbReference>
<evidence type="ECO:0000259" key="2">
    <source>
        <dbReference type="Pfam" id="PF13439"/>
    </source>
</evidence>
<keyword evidence="3" id="KW-0378">Hydrolase</keyword>
<dbReference type="Gene3D" id="3.40.50.2000">
    <property type="entry name" value="Glycogen Phosphorylase B"/>
    <property type="match status" value="2"/>
</dbReference>
<evidence type="ECO:0000313" key="3">
    <source>
        <dbReference type="EMBL" id="SPF44875.1"/>
    </source>
</evidence>
<evidence type="ECO:0000313" key="4">
    <source>
        <dbReference type="Proteomes" id="UP000238916"/>
    </source>
</evidence>
<feature type="domain" description="Glycosyltransferase subfamily 4-like N-terminal" evidence="2">
    <location>
        <begin position="21"/>
        <end position="185"/>
    </location>
</feature>
<dbReference type="Pfam" id="PF13439">
    <property type="entry name" value="Glyco_transf_4"/>
    <property type="match status" value="1"/>
</dbReference>
<dbReference type="OrthoDB" id="9795068at2"/>
<dbReference type="InterPro" id="IPR028098">
    <property type="entry name" value="Glyco_trans_4-like_N"/>
</dbReference>
<protein>
    <submittedName>
        <fullName evidence="3">Glycoside hydrolase</fullName>
    </submittedName>
</protein>
<proteinExistence type="predicted"/>
<name>A0A2U3KYZ1_9FIRM</name>
<organism evidence="3 4">
    <name type="scientific">Candidatus Desulfosporosinus infrequens</name>
    <dbReference type="NCBI Taxonomy" id="2043169"/>
    <lineage>
        <taxon>Bacteria</taxon>
        <taxon>Bacillati</taxon>
        <taxon>Bacillota</taxon>
        <taxon>Clostridia</taxon>
        <taxon>Eubacteriales</taxon>
        <taxon>Desulfitobacteriaceae</taxon>
        <taxon>Desulfosporosinus</taxon>
    </lineage>
</organism>
<feature type="domain" description="Glycosyl transferase family 1" evidence="1">
    <location>
        <begin position="204"/>
        <end position="353"/>
    </location>
</feature>